<keyword evidence="2" id="KW-1185">Reference proteome</keyword>
<name>A0ACD1A8T8_9FIRM</name>
<accession>A0ACD1A8T8</accession>
<dbReference type="EC" id="2.7.1.16" evidence="1"/>
<proteinExistence type="predicted"/>
<evidence type="ECO:0000313" key="2">
    <source>
        <dbReference type="Proteomes" id="UP000594014"/>
    </source>
</evidence>
<gene>
    <name evidence="1" type="primary">araB</name>
    <name evidence="1" type="ORF">FRZ06_05370</name>
</gene>
<dbReference type="Proteomes" id="UP000594014">
    <property type="component" value="Chromosome"/>
</dbReference>
<reference evidence="1" key="1">
    <citation type="submission" date="2019-08" db="EMBL/GenBank/DDBJ databases">
        <title>Genome sequence of Clostridiales bacterium MT110.</title>
        <authorList>
            <person name="Cao J."/>
        </authorList>
    </citation>
    <scope>NUCLEOTIDE SEQUENCE</scope>
    <source>
        <strain evidence="1">MT110</strain>
    </source>
</reference>
<organism evidence="1 2">
    <name type="scientific">Anoxybacterium hadale</name>
    <dbReference type="NCBI Taxonomy" id="3408580"/>
    <lineage>
        <taxon>Bacteria</taxon>
        <taxon>Bacillati</taxon>
        <taxon>Bacillota</taxon>
        <taxon>Clostridia</taxon>
        <taxon>Peptostreptococcales</taxon>
        <taxon>Anaerovoracaceae</taxon>
        <taxon>Anoxybacterium</taxon>
    </lineage>
</organism>
<protein>
    <submittedName>
        <fullName evidence="1">Ribulokinase</fullName>
        <ecNumber evidence="1">2.7.1.16</ecNumber>
    </submittedName>
</protein>
<keyword evidence="1" id="KW-0808">Transferase</keyword>
<sequence length="561" mass="62260">MGTKYTLGIDFGTLSARALLVDIVSGKEIATALFEYPHGVMDTCLPDGTTKLMPDFALQHPQDYIDAIKVTINEIITKTGVDSADIVGICSDFTECTMLPVDQSGTPLCFQDHYKNNPHSYVKLWKHHAAQEEANKLNQVAADRKEAFLPRYGGKISSEWMFPKIWQILDEDPQLYHDTAKFMELADWITMQFTGEERKNSCTAGYKAIWHKQEGFPSKEFFKILHPDLENIIEEKFNPSVYPIGSLAGYVTKEAAQLTGLKEGTVVAVGIGDAHAAVPAVGITEPGKMLAIMGTSTCHMMLGEKEVMVPGMCGVVEDGIIAGYYGYEAGQSCVGDHFQWFRENCVPEAYEREAAEKGIGIFDLLNEKAEKLQPGESGLLALDWWNGNRSVLVDVDLTGLMIGMTLATKPEEIYRALIEATAFGTKMIIETFQEYGVPVEEFYAAGGISEKNPLMMQIYSDIINMEIKIGASPQAPALGAAIFAAVAAGKKRGGYDDIYTAANVMGKVKDFSYTPVKENVPVYEKLYEEYKKLHDYFGRGENTVMKRLKKIKENAYYVNER</sequence>
<evidence type="ECO:0000313" key="1">
    <source>
        <dbReference type="EMBL" id="QOX62815.1"/>
    </source>
</evidence>
<dbReference type="EMBL" id="CP042469">
    <property type="protein sequence ID" value="QOX62815.1"/>
    <property type="molecule type" value="Genomic_DNA"/>
</dbReference>